<dbReference type="GO" id="GO:0000271">
    <property type="term" value="P:polysaccharide biosynthetic process"/>
    <property type="evidence" value="ECO:0007669"/>
    <property type="project" value="TreeGrafter"/>
</dbReference>
<comment type="similarity">
    <text evidence="3">Belongs to the DegT/DnrJ/EryC1 family.</text>
</comment>
<accession>A0A1F7IML8</accession>
<gene>
    <name evidence="4" type="ORF">A2957_00915</name>
</gene>
<evidence type="ECO:0000313" key="5">
    <source>
        <dbReference type="Proteomes" id="UP000179072"/>
    </source>
</evidence>
<name>A0A1F7IML8_9BACT</name>
<reference evidence="4 5" key="1">
    <citation type="journal article" date="2016" name="Nat. Commun.">
        <title>Thousands of microbial genomes shed light on interconnected biogeochemical processes in an aquifer system.</title>
        <authorList>
            <person name="Anantharaman K."/>
            <person name="Brown C.T."/>
            <person name="Hug L.A."/>
            <person name="Sharon I."/>
            <person name="Castelle C.J."/>
            <person name="Probst A.J."/>
            <person name="Thomas B.C."/>
            <person name="Singh A."/>
            <person name="Wilkins M.J."/>
            <person name="Karaoz U."/>
            <person name="Brodie E.L."/>
            <person name="Williams K.H."/>
            <person name="Hubbard S.S."/>
            <person name="Banfield J.F."/>
        </authorList>
    </citation>
    <scope>NUCLEOTIDE SEQUENCE [LARGE SCALE GENOMIC DNA]</scope>
</reference>
<dbReference type="SUPFAM" id="SSF53383">
    <property type="entry name" value="PLP-dependent transferases"/>
    <property type="match status" value="1"/>
</dbReference>
<protein>
    <recommendedName>
        <fullName evidence="6">Pyridoxal-5'-phosphate-dependent protein</fullName>
    </recommendedName>
</protein>
<dbReference type="PANTHER" id="PTHR30244:SF34">
    <property type="entry name" value="DTDP-4-AMINO-4,6-DIDEOXYGALACTOSE TRANSAMINASE"/>
    <property type="match status" value="1"/>
</dbReference>
<dbReference type="STRING" id="1802060.A2957_00915"/>
<evidence type="ECO:0008006" key="6">
    <source>
        <dbReference type="Google" id="ProtNLM"/>
    </source>
</evidence>
<dbReference type="AlphaFoldDB" id="A0A1F7IML8"/>
<comment type="caution">
    <text evidence="4">The sequence shown here is derived from an EMBL/GenBank/DDBJ whole genome shotgun (WGS) entry which is preliminary data.</text>
</comment>
<evidence type="ECO:0000256" key="2">
    <source>
        <dbReference type="PIRSR" id="PIRSR000390-2"/>
    </source>
</evidence>
<keyword evidence="2 3" id="KW-0663">Pyridoxal phosphate</keyword>
<dbReference type="CDD" id="cd00616">
    <property type="entry name" value="AHBA_syn"/>
    <property type="match status" value="1"/>
</dbReference>
<evidence type="ECO:0000256" key="1">
    <source>
        <dbReference type="PIRSR" id="PIRSR000390-1"/>
    </source>
</evidence>
<dbReference type="PIRSF" id="PIRSF000390">
    <property type="entry name" value="PLP_StrS"/>
    <property type="match status" value="1"/>
</dbReference>
<evidence type="ECO:0000256" key="3">
    <source>
        <dbReference type="RuleBase" id="RU004508"/>
    </source>
</evidence>
<evidence type="ECO:0000313" key="4">
    <source>
        <dbReference type="EMBL" id="OGK44617.1"/>
    </source>
</evidence>
<feature type="modified residue" description="N6-(pyridoxal phosphate)lysine" evidence="2">
    <location>
        <position position="172"/>
    </location>
</feature>
<dbReference type="Gene3D" id="3.90.1150.10">
    <property type="entry name" value="Aspartate Aminotransferase, domain 1"/>
    <property type="match status" value="1"/>
</dbReference>
<dbReference type="InterPro" id="IPR015421">
    <property type="entry name" value="PyrdxlP-dep_Trfase_major"/>
</dbReference>
<feature type="active site" description="Proton acceptor" evidence="1">
    <location>
        <position position="172"/>
    </location>
</feature>
<dbReference type="InterPro" id="IPR015424">
    <property type="entry name" value="PyrdxlP-dep_Trfase"/>
</dbReference>
<dbReference type="InterPro" id="IPR015422">
    <property type="entry name" value="PyrdxlP-dep_Trfase_small"/>
</dbReference>
<dbReference type="InterPro" id="IPR000653">
    <property type="entry name" value="DegT/StrS_aminotransferase"/>
</dbReference>
<dbReference type="GO" id="GO:0008483">
    <property type="term" value="F:transaminase activity"/>
    <property type="evidence" value="ECO:0007669"/>
    <property type="project" value="TreeGrafter"/>
</dbReference>
<dbReference type="EMBL" id="MGAK01000014">
    <property type="protein sequence ID" value="OGK44617.1"/>
    <property type="molecule type" value="Genomic_DNA"/>
</dbReference>
<organism evidence="4 5">
    <name type="scientific">Candidatus Roizmanbacteria bacterium RIFCSPLOWO2_01_FULL_38_11</name>
    <dbReference type="NCBI Taxonomy" id="1802060"/>
    <lineage>
        <taxon>Bacteria</taxon>
        <taxon>Candidatus Roizmaniibacteriota</taxon>
    </lineage>
</organism>
<dbReference type="GO" id="GO:0030170">
    <property type="term" value="F:pyridoxal phosphate binding"/>
    <property type="evidence" value="ECO:0007669"/>
    <property type="project" value="TreeGrafter"/>
</dbReference>
<sequence>MDAQETNEVKGVLESGWIGLGPKTEEFEKALEVYLGNKHIITTNSATAALHLALIVAGVTEGDEVISPSLTFVSTNHVILYQKATPVFCDVDPETLCADPKDVIKKITSKTKAIIVVHYGGHAVDMDPILMAARKKNIMVIEDAAHALGGKYKGKMLGTIGDFGCFSFHAVKAVAMGDGGAIFTKSKKTAAMLKAYRWMGISKDTWKRQGAKKYSWQYDVQYVGYKYHTNDILSAIGLVQLGKLPQVMKRKWEIFNRYNKAFSRVNWLKIPVQKSYTTHALHNYCIKTEHRDALSSYLADQKISTTVHYEPNHFYPIYKKYAKKLPVTEKLYNEILLLPFYYGLSDQEIDYIIEKVKSFKP</sequence>
<dbReference type="Gene3D" id="3.40.640.10">
    <property type="entry name" value="Type I PLP-dependent aspartate aminotransferase-like (Major domain)"/>
    <property type="match status" value="1"/>
</dbReference>
<proteinExistence type="inferred from homology"/>
<dbReference type="PANTHER" id="PTHR30244">
    <property type="entry name" value="TRANSAMINASE"/>
    <property type="match status" value="1"/>
</dbReference>
<dbReference type="Pfam" id="PF01041">
    <property type="entry name" value="DegT_DnrJ_EryC1"/>
    <property type="match status" value="1"/>
</dbReference>
<dbReference type="Proteomes" id="UP000179072">
    <property type="component" value="Unassembled WGS sequence"/>
</dbReference>